<dbReference type="OrthoDB" id="127828at2759"/>
<organism evidence="1 2">
    <name type="scientific">Phytophthora fragariaefolia</name>
    <dbReference type="NCBI Taxonomy" id="1490495"/>
    <lineage>
        <taxon>Eukaryota</taxon>
        <taxon>Sar</taxon>
        <taxon>Stramenopiles</taxon>
        <taxon>Oomycota</taxon>
        <taxon>Peronosporomycetes</taxon>
        <taxon>Peronosporales</taxon>
        <taxon>Peronosporaceae</taxon>
        <taxon>Phytophthora</taxon>
    </lineage>
</organism>
<accession>A0A9W7CIN4</accession>
<comment type="caution">
    <text evidence="1">The sequence shown here is derived from an EMBL/GenBank/DDBJ whole genome shotgun (WGS) entry which is preliminary data.</text>
</comment>
<evidence type="ECO:0000313" key="2">
    <source>
        <dbReference type="Proteomes" id="UP001165121"/>
    </source>
</evidence>
<name>A0A9W7CIN4_9STRA</name>
<dbReference type="Proteomes" id="UP001165121">
    <property type="component" value="Unassembled WGS sequence"/>
</dbReference>
<gene>
    <name evidence="1" type="ORF">Pfra01_000852500</name>
</gene>
<dbReference type="AlphaFoldDB" id="A0A9W7CIN4"/>
<sequence>METDNGFDWTSVRVVCRQWPRVGDLPHAAELIDVYIGNLSLEALPNVVKQGNITFQQFSWILNAVDQSVTLVHHEKLRQYRKAMYLVPSNMAVEEGAVEAMQQLYARNLDCVDATVIEAVCKLADLSMMKWLQKCDPFLFSKFDWSKQCLFNNASAEGRVDVVRWLVNLLPIHI</sequence>
<dbReference type="EMBL" id="BSXT01000768">
    <property type="protein sequence ID" value="GMF33855.1"/>
    <property type="molecule type" value="Genomic_DNA"/>
</dbReference>
<reference evidence="1" key="1">
    <citation type="submission" date="2023-04" db="EMBL/GenBank/DDBJ databases">
        <title>Phytophthora fragariaefolia NBRC 109709.</title>
        <authorList>
            <person name="Ichikawa N."/>
            <person name="Sato H."/>
            <person name="Tonouchi N."/>
        </authorList>
    </citation>
    <scope>NUCLEOTIDE SEQUENCE</scope>
    <source>
        <strain evidence="1">NBRC 109709</strain>
    </source>
</reference>
<keyword evidence="2" id="KW-1185">Reference proteome</keyword>
<protein>
    <submittedName>
        <fullName evidence="1">Unnamed protein product</fullName>
    </submittedName>
</protein>
<proteinExistence type="predicted"/>
<evidence type="ECO:0000313" key="1">
    <source>
        <dbReference type="EMBL" id="GMF33855.1"/>
    </source>
</evidence>